<reference evidence="4 5" key="1">
    <citation type="submission" date="2020-10" db="EMBL/GenBank/DDBJ databases">
        <title>Genome sequencing of Massilia sp. LPB0304.</title>
        <authorList>
            <person name="Kim J."/>
        </authorList>
    </citation>
    <scope>NUCLEOTIDE SEQUENCE [LARGE SCALE GENOMIC DNA]</scope>
    <source>
        <strain evidence="4 5">LPB0304</strain>
    </source>
</reference>
<gene>
    <name evidence="4" type="ORF">LPB04_05090</name>
</gene>
<feature type="transmembrane region" description="Helical" evidence="2">
    <location>
        <begin position="12"/>
        <end position="31"/>
    </location>
</feature>
<dbReference type="PANTHER" id="PTHR23028:SF53">
    <property type="entry name" value="ACYL_TRANSF_3 DOMAIN-CONTAINING PROTEIN"/>
    <property type="match status" value="1"/>
</dbReference>
<dbReference type="InterPro" id="IPR002656">
    <property type="entry name" value="Acyl_transf_3_dom"/>
</dbReference>
<evidence type="ECO:0000313" key="5">
    <source>
        <dbReference type="Proteomes" id="UP000593875"/>
    </source>
</evidence>
<keyword evidence="4" id="KW-0808">Transferase</keyword>
<keyword evidence="4" id="KW-0012">Acyltransferase</keyword>
<feature type="transmembrane region" description="Helical" evidence="2">
    <location>
        <begin position="37"/>
        <end position="58"/>
    </location>
</feature>
<dbReference type="InterPro" id="IPR050879">
    <property type="entry name" value="Acyltransferase_3"/>
</dbReference>
<dbReference type="KEGG" id="mlir:LPB04_05090"/>
<accession>A0A7L9U710</accession>
<dbReference type="PANTHER" id="PTHR23028">
    <property type="entry name" value="ACETYLTRANSFERASE"/>
    <property type="match status" value="1"/>
</dbReference>
<evidence type="ECO:0000256" key="2">
    <source>
        <dbReference type="SAM" id="Phobius"/>
    </source>
</evidence>
<feature type="transmembrane region" description="Helical" evidence="2">
    <location>
        <begin position="232"/>
        <end position="249"/>
    </location>
</feature>
<feature type="transmembrane region" description="Helical" evidence="2">
    <location>
        <begin position="78"/>
        <end position="97"/>
    </location>
</feature>
<feature type="transmembrane region" description="Helical" evidence="2">
    <location>
        <begin position="255"/>
        <end position="275"/>
    </location>
</feature>
<dbReference type="GO" id="GO:0016020">
    <property type="term" value="C:membrane"/>
    <property type="evidence" value="ECO:0007669"/>
    <property type="project" value="TreeGrafter"/>
</dbReference>
<evidence type="ECO:0000259" key="3">
    <source>
        <dbReference type="Pfam" id="PF01757"/>
    </source>
</evidence>
<dbReference type="GO" id="GO:0009103">
    <property type="term" value="P:lipopolysaccharide biosynthetic process"/>
    <property type="evidence" value="ECO:0007669"/>
    <property type="project" value="TreeGrafter"/>
</dbReference>
<dbReference type="RefSeq" id="WP_193687654.1">
    <property type="nucleotide sequence ID" value="NZ_CP062941.1"/>
</dbReference>
<dbReference type="EMBL" id="CP062941">
    <property type="protein sequence ID" value="QOL50667.1"/>
    <property type="molecule type" value="Genomic_DNA"/>
</dbReference>
<keyword evidence="2" id="KW-0472">Membrane</keyword>
<dbReference type="GO" id="GO:0016747">
    <property type="term" value="F:acyltransferase activity, transferring groups other than amino-acyl groups"/>
    <property type="evidence" value="ECO:0007669"/>
    <property type="project" value="InterPro"/>
</dbReference>
<dbReference type="Proteomes" id="UP000593875">
    <property type="component" value="Chromosome"/>
</dbReference>
<feature type="transmembrane region" description="Helical" evidence="2">
    <location>
        <begin position="201"/>
        <end position="220"/>
    </location>
</feature>
<dbReference type="Pfam" id="PF01757">
    <property type="entry name" value="Acyl_transf_3"/>
    <property type="match status" value="1"/>
</dbReference>
<evidence type="ECO:0000313" key="4">
    <source>
        <dbReference type="EMBL" id="QOL50667.1"/>
    </source>
</evidence>
<organism evidence="4 5">
    <name type="scientific">Massilia litorea</name>
    <dbReference type="NCBI Taxonomy" id="2769491"/>
    <lineage>
        <taxon>Bacteria</taxon>
        <taxon>Pseudomonadati</taxon>
        <taxon>Pseudomonadota</taxon>
        <taxon>Betaproteobacteria</taxon>
        <taxon>Burkholderiales</taxon>
        <taxon>Oxalobacteraceae</taxon>
        <taxon>Telluria group</taxon>
        <taxon>Massilia</taxon>
    </lineage>
</organism>
<proteinExistence type="predicted"/>
<keyword evidence="2" id="KW-1133">Transmembrane helix</keyword>
<feature type="transmembrane region" description="Helical" evidence="2">
    <location>
        <begin position="324"/>
        <end position="345"/>
    </location>
</feature>
<feature type="domain" description="Acyltransferase 3" evidence="3">
    <location>
        <begin position="7"/>
        <end position="342"/>
    </location>
</feature>
<name>A0A7L9U710_9BURK</name>
<feature type="region of interest" description="Disordered" evidence="1">
    <location>
        <begin position="360"/>
        <end position="383"/>
    </location>
</feature>
<keyword evidence="2" id="KW-0812">Transmembrane</keyword>
<feature type="transmembrane region" description="Helical" evidence="2">
    <location>
        <begin position="128"/>
        <end position="148"/>
    </location>
</feature>
<feature type="transmembrane region" description="Helical" evidence="2">
    <location>
        <begin position="287"/>
        <end position="304"/>
    </location>
</feature>
<evidence type="ECO:0000256" key="1">
    <source>
        <dbReference type="SAM" id="MobiDB-lite"/>
    </source>
</evidence>
<feature type="transmembrane region" description="Helical" evidence="2">
    <location>
        <begin position="160"/>
        <end position="181"/>
    </location>
</feature>
<keyword evidence="5" id="KW-1185">Reference proteome</keyword>
<protein>
    <submittedName>
        <fullName evidence="4">Acyltransferase</fullName>
    </submittedName>
</protein>
<dbReference type="AlphaFoldDB" id="A0A7L9U710"/>
<sequence length="383" mass="41826">MRPRQSGLDLLRALAILWVMLYHLTSYGVALPGVVEHGWMGVDLFFVLSGYLIGGQLLRPLAVGGQPSWRGFLLRRALRVLPAYLAVLAIYAAVPAVRESPGLRPLWQFLSFTVNLVPDADRLAFSHAWSLCVEEHFYVLLPPVVWLLARYPGMRRTAAVALAVLVGGMLLRGALWQSGVAPHLGEGGYVARFVALIYNPTYARLDGLLAGVTLAAVQVFRPSWWAWATRRSAVFLALGLAGLVAATRVDLASFWGAVVVFPLVALSFGGMLVAAATERGWLGRMRVPGSMFLARIAFSLYLTHKAVFHVVRDRIGEASGGSDVIASGVYIAAALLVATLLYLMVERPFLRLRDRFMQPRGGESGRHPTIKPPAEPFAETQQS</sequence>